<evidence type="ECO:0000256" key="1">
    <source>
        <dbReference type="SAM" id="SignalP"/>
    </source>
</evidence>
<sequence>MQQKGLASLLPFAWVLVIGPVGISDGGARGCGGKRIPSMDTDTDADADCTDAVEEARVGKKVGDQTEHPRYRTTVAALRGTVREDDGGGATCAWGVFAYANAYALQHPMLHSIRGGRNAPASIPEHTAMHGTLGVESFFGLSTVEDRHKRPPRFSSTSACIFCKLLTRNSIAAFLSSVRDGGR</sequence>
<evidence type="ECO:0008006" key="4">
    <source>
        <dbReference type="Google" id="ProtNLM"/>
    </source>
</evidence>
<feature type="signal peptide" evidence="1">
    <location>
        <begin position="1"/>
        <end position="24"/>
    </location>
</feature>
<accession>A0AAD5RJ75</accession>
<keyword evidence="3" id="KW-1185">Reference proteome</keyword>
<evidence type="ECO:0000313" key="3">
    <source>
        <dbReference type="Proteomes" id="UP001201980"/>
    </source>
</evidence>
<proteinExistence type="predicted"/>
<comment type="caution">
    <text evidence="2">The sequence shown here is derived from an EMBL/GenBank/DDBJ whole genome shotgun (WGS) entry which is preliminary data.</text>
</comment>
<keyword evidence="1" id="KW-0732">Signal</keyword>
<dbReference type="AlphaFoldDB" id="A0AAD5RJ75"/>
<evidence type="ECO:0000313" key="2">
    <source>
        <dbReference type="EMBL" id="KAJ2895756.1"/>
    </source>
</evidence>
<organism evidence="2 3">
    <name type="scientific">Zalerion maritima</name>
    <dbReference type="NCBI Taxonomy" id="339359"/>
    <lineage>
        <taxon>Eukaryota</taxon>
        <taxon>Fungi</taxon>
        <taxon>Dikarya</taxon>
        <taxon>Ascomycota</taxon>
        <taxon>Pezizomycotina</taxon>
        <taxon>Sordariomycetes</taxon>
        <taxon>Lulworthiomycetidae</taxon>
        <taxon>Lulworthiales</taxon>
        <taxon>Lulworthiaceae</taxon>
        <taxon>Zalerion</taxon>
    </lineage>
</organism>
<gene>
    <name evidence="2" type="ORF">MKZ38_006196</name>
</gene>
<feature type="chain" id="PRO_5042255172" description="Secreted protein" evidence="1">
    <location>
        <begin position="25"/>
        <end position="183"/>
    </location>
</feature>
<protein>
    <recommendedName>
        <fullName evidence="4">Secreted protein</fullName>
    </recommendedName>
</protein>
<name>A0AAD5RJ75_9PEZI</name>
<dbReference type="EMBL" id="JAKWBI020000378">
    <property type="protein sequence ID" value="KAJ2895756.1"/>
    <property type="molecule type" value="Genomic_DNA"/>
</dbReference>
<dbReference type="Proteomes" id="UP001201980">
    <property type="component" value="Unassembled WGS sequence"/>
</dbReference>
<reference evidence="2" key="1">
    <citation type="submission" date="2022-07" db="EMBL/GenBank/DDBJ databases">
        <title>Draft genome sequence of Zalerion maritima ATCC 34329, a (micro)plastics degrading marine fungus.</title>
        <authorList>
            <person name="Paco A."/>
            <person name="Goncalves M.F.M."/>
            <person name="Rocha-Santos T.A.P."/>
            <person name="Alves A."/>
        </authorList>
    </citation>
    <scope>NUCLEOTIDE SEQUENCE</scope>
    <source>
        <strain evidence="2">ATCC 34329</strain>
    </source>
</reference>